<dbReference type="InterPro" id="IPR018490">
    <property type="entry name" value="cNMP-bd_dom_sf"/>
</dbReference>
<gene>
    <name evidence="3" type="ORF">SYNPS1DRAFT_20627</name>
</gene>
<dbReference type="InterPro" id="IPR046667">
    <property type="entry name" value="DUF6537"/>
</dbReference>
<proteinExistence type="predicted"/>
<accession>A0A4P9Z730</accession>
<evidence type="ECO:0000313" key="3">
    <source>
        <dbReference type="EMBL" id="RKP27992.1"/>
    </source>
</evidence>
<dbReference type="Pfam" id="PF20169">
    <property type="entry name" value="DUF6537"/>
    <property type="match status" value="1"/>
</dbReference>
<feature type="transmembrane region" description="Helical" evidence="1">
    <location>
        <begin position="691"/>
        <end position="712"/>
    </location>
</feature>
<evidence type="ECO:0000313" key="4">
    <source>
        <dbReference type="Proteomes" id="UP000278143"/>
    </source>
</evidence>
<name>A0A4P9Z730_9FUNG</name>
<evidence type="ECO:0000259" key="2">
    <source>
        <dbReference type="PROSITE" id="PS50042"/>
    </source>
</evidence>
<keyword evidence="1" id="KW-0812">Transmembrane</keyword>
<dbReference type="Proteomes" id="UP000278143">
    <property type="component" value="Unassembled WGS sequence"/>
</dbReference>
<keyword evidence="1" id="KW-1133">Transmembrane helix</keyword>
<dbReference type="PROSITE" id="PS50042">
    <property type="entry name" value="CNMP_BINDING_3"/>
    <property type="match status" value="1"/>
</dbReference>
<reference evidence="4" key="1">
    <citation type="journal article" date="2018" name="Nat. Microbiol.">
        <title>Leveraging single-cell genomics to expand the fungal tree of life.</title>
        <authorList>
            <person name="Ahrendt S.R."/>
            <person name="Quandt C.A."/>
            <person name="Ciobanu D."/>
            <person name="Clum A."/>
            <person name="Salamov A."/>
            <person name="Andreopoulos B."/>
            <person name="Cheng J.F."/>
            <person name="Woyke T."/>
            <person name="Pelin A."/>
            <person name="Henrissat B."/>
            <person name="Reynolds N.K."/>
            <person name="Benny G.L."/>
            <person name="Smith M.E."/>
            <person name="James T.Y."/>
            <person name="Grigoriev I.V."/>
        </authorList>
    </citation>
    <scope>NUCLEOTIDE SEQUENCE [LARGE SCALE GENOMIC DNA]</scope>
    <source>
        <strain evidence="4">Benny S71-1</strain>
    </source>
</reference>
<dbReference type="Pfam" id="PF00027">
    <property type="entry name" value="cNMP_binding"/>
    <property type="match status" value="1"/>
</dbReference>
<evidence type="ECO:0000256" key="1">
    <source>
        <dbReference type="SAM" id="Phobius"/>
    </source>
</evidence>
<feature type="transmembrane region" description="Helical" evidence="1">
    <location>
        <begin position="29"/>
        <end position="46"/>
    </location>
</feature>
<sequence length="716" mass="79754">MSGLVSGAGGFIASAFVVAGYTMRTMIPLRIFGILTNVLLIGFSVVHHHYPVMVLHMILLPLNVYRLREMLLLVREVKKSVNSDLSMAWLKPFMTERKCKAGEILFYKYEKAEEMFYIVSGRFRLVESGIELPKGAIVGELGMLSPSNKRTQTLECLEGGIILSVTYQKVEELYVQNPAFGFYFLRLIRVKVPPSPFRLLKERYFGEETRNPRVARAALARLMSQLPADVAPIVSQAVHSLIDYQDPDYALAYLERIERYVGPAAHHVPNLAELAQLLSDRMHFEDPIRIAELKLAEAGGATAEPNPLSLDRVEKFRWDEVIPMLPPKAAAPALDLFQRLRLAKLARRSVTLRFSSRTRFKLQRLKWLAAARITRPFSERFKLERVWVERWLHMVDRSLVKQPEATVAIVRTANLIKGHGDAYQNGLAEWNVIIDRLVKPTCDGDLPLPRLGDAIQEAREAAIGEQGQSRLLNVVEQLRAQALAHGYAGRAVPGMIFAAARTDNRGQSMKKFRGFFLGVMPALALTVSAGLSGARAADDIKLSSNQRISCGRGLNAGKLQNISCKSFAYIFNTKTSEFYRCQVSVGVTRDNKEVLKVDTDGDCKLKARIFPSDSSYQFDATETEPPNTNSFFGSGGTAIWVSDSTKLSAKGCILLSVGVGPDVLKYRQNDQANNNGYADRPGREPDVTLQLALGFVLGDFLITLSIVLFRIAHGFS</sequence>
<keyword evidence="1" id="KW-0472">Membrane</keyword>
<dbReference type="AlphaFoldDB" id="A0A4P9Z730"/>
<organism evidence="3 4">
    <name type="scientific">Syncephalis pseudoplumigaleata</name>
    <dbReference type="NCBI Taxonomy" id="1712513"/>
    <lineage>
        <taxon>Eukaryota</taxon>
        <taxon>Fungi</taxon>
        <taxon>Fungi incertae sedis</taxon>
        <taxon>Zoopagomycota</taxon>
        <taxon>Zoopagomycotina</taxon>
        <taxon>Zoopagomycetes</taxon>
        <taxon>Zoopagales</taxon>
        <taxon>Piptocephalidaceae</taxon>
        <taxon>Syncephalis</taxon>
    </lineage>
</organism>
<dbReference type="EMBL" id="KZ989127">
    <property type="protein sequence ID" value="RKP27992.1"/>
    <property type="molecule type" value="Genomic_DNA"/>
</dbReference>
<dbReference type="OrthoDB" id="10654938at2759"/>
<dbReference type="InterPro" id="IPR000595">
    <property type="entry name" value="cNMP-bd_dom"/>
</dbReference>
<dbReference type="Gene3D" id="2.60.120.10">
    <property type="entry name" value="Jelly Rolls"/>
    <property type="match status" value="1"/>
</dbReference>
<keyword evidence="4" id="KW-1185">Reference proteome</keyword>
<feature type="domain" description="Cyclic nucleotide-binding" evidence="2">
    <location>
        <begin position="73"/>
        <end position="173"/>
    </location>
</feature>
<protein>
    <recommendedName>
        <fullName evidence="2">Cyclic nucleotide-binding domain-containing protein</fullName>
    </recommendedName>
</protein>
<dbReference type="InterPro" id="IPR014710">
    <property type="entry name" value="RmlC-like_jellyroll"/>
</dbReference>
<dbReference type="CDD" id="cd00038">
    <property type="entry name" value="CAP_ED"/>
    <property type="match status" value="1"/>
</dbReference>
<feature type="transmembrane region" description="Helical" evidence="1">
    <location>
        <begin position="6"/>
        <end position="22"/>
    </location>
</feature>
<dbReference type="SMART" id="SM00100">
    <property type="entry name" value="cNMP"/>
    <property type="match status" value="1"/>
</dbReference>
<dbReference type="SUPFAM" id="SSF51206">
    <property type="entry name" value="cAMP-binding domain-like"/>
    <property type="match status" value="1"/>
</dbReference>